<dbReference type="Proteomes" id="UP001596524">
    <property type="component" value="Unassembled WGS sequence"/>
</dbReference>
<protein>
    <submittedName>
        <fullName evidence="2">Uncharacterized protein</fullName>
    </submittedName>
</protein>
<dbReference type="RefSeq" id="WP_255891467.1">
    <property type="nucleotide sequence ID" value="NZ_JAFMZM010000004.1"/>
</dbReference>
<evidence type="ECO:0000313" key="3">
    <source>
        <dbReference type="Proteomes" id="UP001596524"/>
    </source>
</evidence>
<feature type="signal peptide" evidence="1">
    <location>
        <begin position="1"/>
        <end position="30"/>
    </location>
</feature>
<proteinExistence type="predicted"/>
<sequence>MSQFNRRTLVRGAAWSIPVVAVAAHSPAFATSLAAPQPSGVTACKQPGGPNGPNCQGYRMTLNLTIQPGDTWTIDFTELRNDGTDVMATASQTTFLAVSSTSSVLTFALCGNSSPSHFGLTLRYSATNDRTGETTTNLGGTFALSGIKNC</sequence>
<comment type="caution">
    <text evidence="2">The sequence shown here is derived from an EMBL/GenBank/DDBJ whole genome shotgun (WGS) entry which is preliminary data.</text>
</comment>
<keyword evidence="3" id="KW-1185">Reference proteome</keyword>
<name>A0ABW2NB15_9ACTN</name>
<organism evidence="2 3">
    <name type="scientific">Nocardioides astragali</name>
    <dbReference type="NCBI Taxonomy" id="1776736"/>
    <lineage>
        <taxon>Bacteria</taxon>
        <taxon>Bacillati</taxon>
        <taxon>Actinomycetota</taxon>
        <taxon>Actinomycetes</taxon>
        <taxon>Propionibacteriales</taxon>
        <taxon>Nocardioidaceae</taxon>
        <taxon>Nocardioides</taxon>
    </lineage>
</organism>
<feature type="chain" id="PRO_5045221415" evidence="1">
    <location>
        <begin position="31"/>
        <end position="150"/>
    </location>
</feature>
<dbReference type="InterPro" id="IPR006311">
    <property type="entry name" value="TAT_signal"/>
</dbReference>
<evidence type="ECO:0000256" key="1">
    <source>
        <dbReference type="SAM" id="SignalP"/>
    </source>
</evidence>
<gene>
    <name evidence="2" type="ORF">ACFQO6_22660</name>
</gene>
<dbReference type="EMBL" id="JBHTCH010000028">
    <property type="protein sequence ID" value="MFC7363090.1"/>
    <property type="molecule type" value="Genomic_DNA"/>
</dbReference>
<evidence type="ECO:0000313" key="2">
    <source>
        <dbReference type="EMBL" id="MFC7363090.1"/>
    </source>
</evidence>
<dbReference type="PROSITE" id="PS51318">
    <property type="entry name" value="TAT"/>
    <property type="match status" value="1"/>
</dbReference>
<keyword evidence="1" id="KW-0732">Signal</keyword>
<reference evidence="3" key="1">
    <citation type="journal article" date="2019" name="Int. J. Syst. Evol. Microbiol.">
        <title>The Global Catalogue of Microorganisms (GCM) 10K type strain sequencing project: providing services to taxonomists for standard genome sequencing and annotation.</title>
        <authorList>
            <consortium name="The Broad Institute Genomics Platform"/>
            <consortium name="The Broad Institute Genome Sequencing Center for Infectious Disease"/>
            <person name="Wu L."/>
            <person name="Ma J."/>
        </authorList>
    </citation>
    <scope>NUCLEOTIDE SEQUENCE [LARGE SCALE GENOMIC DNA]</scope>
    <source>
        <strain evidence="3">FCH27</strain>
    </source>
</reference>
<accession>A0ABW2NB15</accession>